<sequence length="502" mass="51114">MDDSREGQPEQAAPTVRVTSRPKSIYHLSGGGDSVTPRFTVALLWFGVFSYMTMEMMVAPIVPIVQHELGMSPAVAAWMLTGLMVVGAVSLPLSTRYADIADKKNVFFIILGVSGVGAVLAAVAPSASLLIAGNMLQGVGIAVVPIAIGIARDSQPLARAKFATTAFVVAGGAGSAVAYVAVGPIVKHLHYSYIYWIPTAVILAVIVLGAKGLPACPPVRTGRVDWLGAALLAVALTSFLLGLTLASTEGWGSAIVLGLLILTVALATVFVVVERRVDSPLVDLRGIAEREVAGVMGLSLLRAACAYTMYLVLPTVALLPLATGYGMGGDASTAGLVLLPYALVILVAGPTASRLEPVLGRRGVMVLSGVLMTLGAVPLLFIGSAPWTPYLTAAILGAGIAMSLTQGLNTIVQVVPNDRVASTSGTTYVLQSVGGVTGGQIAAGILAVGMVAGGAPTWGGFLGNVVLLLALGLAAIGLSFTLKTKRAAASTGRDTDPVSAPA</sequence>
<evidence type="ECO:0000256" key="1">
    <source>
        <dbReference type="ARBA" id="ARBA00004651"/>
    </source>
</evidence>
<dbReference type="eggNOG" id="COG2814">
    <property type="taxonomic scope" value="Bacteria"/>
</dbReference>
<dbReference type="SUPFAM" id="SSF103473">
    <property type="entry name" value="MFS general substrate transporter"/>
    <property type="match status" value="1"/>
</dbReference>
<evidence type="ECO:0000256" key="3">
    <source>
        <dbReference type="ARBA" id="ARBA00022475"/>
    </source>
</evidence>
<proteinExistence type="predicted"/>
<feature type="domain" description="Major facilitator superfamily (MFS) profile" evidence="8">
    <location>
        <begin position="40"/>
        <end position="489"/>
    </location>
</feature>
<comment type="subcellular location">
    <subcellularLocation>
        <location evidence="1">Cell membrane</location>
        <topology evidence="1">Multi-pass membrane protein</topology>
    </subcellularLocation>
</comment>
<dbReference type="STRING" id="675635.Psed_1803"/>
<feature type="transmembrane region" description="Helical" evidence="7">
    <location>
        <begin position="193"/>
        <end position="214"/>
    </location>
</feature>
<feature type="transmembrane region" description="Helical" evidence="7">
    <location>
        <begin position="74"/>
        <end position="93"/>
    </location>
</feature>
<feature type="transmembrane region" description="Helical" evidence="7">
    <location>
        <begin position="251"/>
        <end position="273"/>
    </location>
</feature>
<dbReference type="Gene3D" id="1.20.1250.20">
    <property type="entry name" value="MFS general substrate transporter like domains"/>
    <property type="match status" value="2"/>
</dbReference>
<protein>
    <submittedName>
        <fullName evidence="9">Major facilitator superfamily MFS_1</fullName>
    </submittedName>
</protein>
<feature type="transmembrane region" description="Helical" evidence="7">
    <location>
        <begin position="130"/>
        <end position="150"/>
    </location>
</feature>
<feature type="transmembrane region" description="Helical" evidence="7">
    <location>
        <begin position="433"/>
        <end position="455"/>
    </location>
</feature>
<keyword evidence="5 7" id="KW-1133">Transmembrane helix</keyword>
<dbReference type="PROSITE" id="PS50850">
    <property type="entry name" value="MFS"/>
    <property type="match status" value="1"/>
</dbReference>
<gene>
    <name evidence="9" type="ordered locus">Psed_1803</name>
</gene>
<keyword evidence="2" id="KW-0813">Transport</keyword>
<keyword evidence="4 7" id="KW-0812">Transmembrane</keyword>
<dbReference type="OrthoDB" id="4484751at2"/>
<evidence type="ECO:0000256" key="4">
    <source>
        <dbReference type="ARBA" id="ARBA00022692"/>
    </source>
</evidence>
<feature type="transmembrane region" description="Helical" evidence="7">
    <location>
        <begin position="162"/>
        <end position="181"/>
    </location>
</feature>
<feature type="transmembrane region" description="Helical" evidence="7">
    <location>
        <begin position="226"/>
        <end position="245"/>
    </location>
</feature>
<accession>F4CPC2</accession>
<keyword evidence="6 7" id="KW-0472">Membrane</keyword>
<dbReference type="Pfam" id="PF07690">
    <property type="entry name" value="MFS_1"/>
    <property type="match status" value="2"/>
</dbReference>
<feature type="transmembrane region" description="Helical" evidence="7">
    <location>
        <begin position="42"/>
        <end position="62"/>
    </location>
</feature>
<organism evidence="9 10">
    <name type="scientific">Pseudonocardia dioxanivorans (strain ATCC 55486 / DSM 44775 / JCM 13855 / CB1190)</name>
    <dbReference type="NCBI Taxonomy" id="675635"/>
    <lineage>
        <taxon>Bacteria</taxon>
        <taxon>Bacillati</taxon>
        <taxon>Actinomycetota</taxon>
        <taxon>Actinomycetes</taxon>
        <taxon>Pseudonocardiales</taxon>
        <taxon>Pseudonocardiaceae</taxon>
        <taxon>Pseudonocardia</taxon>
    </lineage>
</organism>
<evidence type="ECO:0000256" key="2">
    <source>
        <dbReference type="ARBA" id="ARBA00022448"/>
    </source>
</evidence>
<dbReference type="Proteomes" id="UP000007809">
    <property type="component" value="Chromosome"/>
</dbReference>
<evidence type="ECO:0000256" key="7">
    <source>
        <dbReference type="SAM" id="Phobius"/>
    </source>
</evidence>
<feature type="transmembrane region" description="Helical" evidence="7">
    <location>
        <begin position="333"/>
        <end position="352"/>
    </location>
</feature>
<evidence type="ECO:0000313" key="9">
    <source>
        <dbReference type="EMBL" id="AEA24037.1"/>
    </source>
</evidence>
<dbReference type="KEGG" id="pdx:Psed_1803"/>
<feature type="transmembrane region" description="Helical" evidence="7">
    <location>
        <begin position="461"/>
        <end position="482"/>
    </location>
</feature>
<dbReference type="EMBL" id="CP002593">
    <property type="protein sequence ID" value="AEA24037.1"/>
    <property type="molecule type" value="Genomic_DNA"/>
</dbReference>
<keyword evidence="10" id="KW-1185">Reference proteome</keyword>
<feature type="transmembrane region" description="Helical" evidence="7">
    <location>
        <begin position="293"/>
        <end position="313"/>
    </location>
</feature>
<dbReference type="PANTHER" id="PTHR42718:SF46">
    <property type="entry name" value="BLR6921 PROTEIN"/>
    <property type="match status" value="1"/>
</dbReference>
<evidence type="ECO:0000256" key="6">
    <source>
        <dbReference type="ARBA" id="ARBA00023136"/>
    </source>
</evidence>
<reference evidence="9 10" key="1">
    <citation type="journal article" date="2011" name="J. Bacteriol.">
        <title>Genome sequence of the 1,4-dioxane-degrading Pseudonocardia dioxanivorans strain CB1190.</title>
        <authorList>
            <person name="Sales C.M."/>
            <person name="Mahendra S."/>
            <person name="Grostern A."/>
            <person name="Parales R.E."/>
            <person name="Goodwin L.A."/>
            <person name="Woyke T."/>
            <person name="Nolan M."/>
            <person name="Lapidus A."/>
            <person name="Chertkov O."/>
            <person name="Ovchinnikova G."/>
            <person name="Sczyrba A."/>
            <person name="Alvarez-Cohen L."/>
        </authorList>
    </citation>
    <scope>NUCLEOTIDE SEQUENCE [LARGE SCALE GENOMIC DNA]</scope>
    <source>
        <strain evidence="10">ATCC 55486 / DSM 44775 / JCM 13855 / CB1190</strain>
    </source>
</reference>
<keyword evidence="3" id="KW-1003">Cell membrane</keyword>
<dbReference type="InterPro" id="IPR011701">
    <property type="entry name" value="MFS"/>
</dbReference>
<feature type="transmembrane region" description="Helical" evidence="7">
    <location>
        <begin position="105"/>
        <end position="124"/>
    </location>
</feature>
<feature type="transmembrane region" description="Helical" evidence="7">
    <location>
        <begin position="364"/>
        <end position="384"/>
    </location>
</feature>
<feature type="transmembrane region" description="Helical" evidence="7">
    <location>
        <begin position="390"/>
        <end position="412"/>
    </location>
</feature>
<dbReference type="PANTHER" id="PTHR42718">
    <property type="entry name" value="MAJOR FACILITATOR SUPERFAMILY MULTIDRUG TRANSPORTER MFSC"/>
    <property type="match status" value="1"/>
</dbReference>
<name>F4CPC2_PSEUX</name>
<dbReference type="InterPro" id="IPR020846">
    <property type="entry name" value="MFS_dom"/>
</dbReference>
<dbReference type="AlphaFoldDB" id="F4CPC2"/>
<evidence type="ECO:0000313" key="10">
    <source>
        <dbReference type="Proteomes" id="UP000007809"/>
    </source>
</evidence>
<dbReference type="InterPro" id="IPR036259">
    <property type="entry name" value="MFS_trans_sf"/>
</dbReference>
<evidence type="ECO:0000256" key="5">
    <source>
        <dbReference type="ARBA" id="ARBA00022989"/>
    </source>
</evidence>
<evidence type="ECO:0000259" key="8">
    <source>
        <dbReference type="PROSITE" id="PS50850"/>
    </source>
</evidence>
<dbReference type="GO" id="GO:0022857">
    <property type="term" value="F:transmembrane transporter activity"/>
    <property type="evidence" value="ECO:0007669"/>
    <property type="project" value="InterPro"/>
</dbReference>
<dbReference type="HOGENOM" id="CLU_000960_34_2_11"/>
<dbReference type="GO" id="GO:0005886">
    <property type="term" value="C:plasma membrane"/>
    <property type="evidence" value="ECO:0007669"/>
    <property type="project" value="UniProtKB-SubCell"/>
</dbReference>